<reference evidence="1" key="1">
    <citation type="journal article" date="2017" name="Gigascience">
        <title>The genome draft of coconut (Cocos nucifera).</title>
        <authorList>
            <person name="Xiao Y."/>
            <person name="Xu P."/>
            <person name="Fan H."/>
            <person name="Baudouin L."/>
            <person name="Xia W."/>
            <person name="Bocs S."/>
            <person name="Xu J."/>
            <person name="Li Q."/>
            <person name="Guo A."/>
            <person name="Zhou L."/>
            <person name="Li J."/>
            <person name="Wu Y."/>
            <person name="Ma Z."/>
            <person name="Armero A."/>
            <person name="Issali A.E."/>
            <person name="Liu N."/>
            <person name="Peng M."/>
            <person name="Yang Y."/>
        </authorList>
    </citation>
    <scope>NUCLEOTIDE SEQUENCE</scope>
    <source>
        <tissue evidence="1">Spear leaf of Hainan Tall coconut</tissue>
    </source>
</reference>
<dbReference type="EMBL" id="CM017882">
    <property type="protein sequence ID" value="KAG1363856.1"/>
    <property type="molecule type" value="Genomic_DNA"/>
</dbReference>
<comment type="caution">
    <text evidence="1">The sequence shown here is derived from an EMBL/GenBank/DDBJ whole genome shotgun (WGS) entry which is preliminary data.</text>
</comment>
<keyword evidence="2" id="KW-1185">Reference proteome</keyword>
<accession>A0A8K0IP58</accession>
<gene>
    <name evidence="1" type="ORF">COCNU_11G006830</name>
</gene>
<protein>
    <submittedName>
        <fullName evidence="1">Uncharacterized protein</fullName>
    </submittedName>
</protein>
<sequence length="83" mass="9434">MDGPDLAVDDRTFKVNFTTEGVSKLRDRVKEKLKEFMGDYTDDTLVAYDLQTLIKMETLEIECICDYDNGSTLDAMVPIDCIT</sequence>
<name>A0A8K0IP58_COCNU</name>
<reference evidence="1" key="2">
    <citation type="submission" date="2019-07" db="EMBL/GenBank/DDBJ databases">
        <authorList>
            <person name="Yang Y."/>
            <person name="Bocs S."/>
            <person name="Baudouin L."/>
        </authorList>
    </citation>
    <scope>NUCLEOTIDE SEQUENCE</scope>
    <source>
        <tissue evidence="1">Spear leaf of Hainan Tall coconut</tissue>
    </source>
</reference>
<evidence type="ECO:0000313" key="1">
    <source>
        <dbReference type="EMBL" id="KAG1363856.1"/>
    </source>
</evidence>
<organism evidence="1 2">
    <name type="scientific">Cocos nucifera</name>
    <name type="common">Coconut palm</name>
    <dbReference type="NCBI Taxonomy" id="13894"/>
    <lineage>
        <taxon>Eukaryota</taxon>
        <taxon>Viridiplantae</taxon>
        <taxon>Streptophyta</taxon>
        <taxon>Embryophyta</taxon>
        <taxon>Tracheophyta</taxon>
        <taxon>Spermatophyta</taxon>
        <taxon>Magnoliopsida</taxon>
        <taxon>Liliopsida</taxon>
        <taxon>Arecaceae</taxon>
        <taxon>Arecoideae</taxon>
        <taxon>Cocoseae</taxon>
        <taxon>Attaleinae</taxon>
        <taxon>Cocos</taxon>
    </lineage>
</organism>
<evidence type="ECO:0000313" key="2">
    <source>
        <dbReference type="Proteomes" id="UP000797356"/>
    </source>
</evidence>
<dbReference type="OrthoDB" id="4726at2759"/>
<proteinExistence type="predicted"/>
<dbReference type="Proteomes" id="UP000797356">
    <property type="component" value="Chromosome 11"/>
</dbReference>
<dbReference type="AlphaFoldDB" id="A0A8K0IP58"/>